<feature type="transmembrane region" description="Helical" evidence="1">
    <location>
        <begin position="363"/>
        <end position="383"/>
    </location>
</feature>
<dbReference type="InterPro" id="IPR019734">
    <property type="entry name" value="TPR_rpt"/>
</dbReference>
<keyword evidence="1" id="KW-0812">Transmembrane</keyword>
<dbReference type="EMBL" id="JGDB01000011">
    <property type="protein sequence ID" value="EXY92850.1"/>
    <property type="molecule type" value="Genomic_DNA"/>
</dbReference>
<keyword evidence="1" id="KW-1133">Transmembrane helix</keyword>
<dbReference type="SMART" id="SM00028">
    <property type="entry name" value="TPR"/>
    <property type="match status" value="4"/>
</dbReference>
<dbReference type="Proteomes" id="UP000020773">
    <property type="component" value="Unassembled WGS sequence"/>
</dbReference>
<dbReference type="SUPFAM" id="SSF48452">
    <property type="entry name" value="TPR-like"/>
    <property type="match status" value="1"/>
</dbReference>
<evidence type="ECO:0000313" key="3">
    <source>
        <dbReference type="Proteomes" id="UP000020773"/>
    </source>
</evidence>
<sequence>MNKTFVGFIFLLFLVGGVVSCQRSSSPYPYSLRYADSLMEISPERTLAYLRKLDVSTYSAGDRAYFSLLFTQATDKNMLSLLPCDSLIDTALDYYVKKDGVNWARAWLYKGRIQKKMNMTEQALKSCFTALQGVEGNTGEELKLKGMLYEDMGSIYLHQSLYQKAFDAFYRSYQCDSLLNDHKVLMYSLSNMGWVRVVEGKEKEALFYLDQALELALALKDSIFMSDIYQRMSLNCENVDSAFMYARLAGNYLTEKNDSISYYSLWLTFGELYLDKQELDSAEYYLKRTLDIADFKRKILASYSLAEVEKIRGNYERAFEYQSYYGDNIDSIFSLNKASDIERLAYKYDSEAKVAKEKESRRFLVQQLCYGGVLFVLVIAIIFQRIYRQRRIAQLQYEQRIAHLNEQTALSQLQIERLEAQISALKLSGMEREQEIALKQAELCRVIDEKARLRNCLFTETSIFKRIQELSSQAKPGQDGVKRDPKVLLIKEQEKLKGVLFDIYDDYIRYLKDTYPKITDDDCIYCCLKLCEFDDQTIAYCFGNVSRQIVAQRRLRLKKKMVEVN</sequence>
<dbReference type="RefSeq" id="WP_032569502.1">
    <property type="nucleotide sequence ID" value="NZ_JGDB01000011.1"/>
</dbReference>
<dbReference type="InterPro" id="IPR011990">
    <property type="entry name" value="TPR-like_helical_dom_sf"/>
</dbReference>
<evidence type="ECO:0000313" key="2">
    <source>
        <dbReference type="EMBL" id="EXY92850.1"/>
    </source>
</evidence>
<dbReference type="PATRIC" id="fig|1339316.3.peg.415"/>
<reference evidence="2 3" key="1">
    <citation type="submission" date="2014-02" db="EMBL/GenBank/DDBJ databases">
        <authorList>
            <person name="Sears C."/>
            <person name="Carroll K."/>
            <person name="Sack B.R."/>
            <person name="Qadri F."/>
            <person name="Myers L.L."/>
            <person name="Chung G.-T."/>
            <person name="Escheverria P."/>
            <person name="Fraser C.M."/>
            <person name="Sadzewicz L."/>
            <person name="Shefchek K.A."/>
            <person name="Tallon L."/>
            <person name="Das S.P."/>
            <person name="Daugherty S."/>
            <person name="Mongodin E.F."/>
        </authorList>
    </citation>
    <scope>NUCLEOTIDE SEQUENCE [LARGE SCALE GENOMIC DNA]</scope>
    <source>
        <strain evidence="3">3998T(B)3</strain>
    </source>
</reference>
<keyword evidence="1" id="KW-0472">Membrane</keyword>
<protein>
    <submittedName>
        <fullName evidence="2">Tetratricopeptide repeat family protein</fullName>
    </submittedName>
</protein>
<dbReference type="SUPFAM" id="SSF81901">
    <property type="entry name" value="HCP-like"/>
    <property type="match status" value="1"/>
</dbReference>
<comment type="caution">
    <text evidence="2">The sequence shown here is derived from an EMBL/GenBank/DDBJ whole genome shotgun (WGS) entry which is preliminary data.</text>
</comment>
<gene>
    <name evidence="2" type="ORF">M125_0419</name>
</gene>
<accession>A0A015XJQ5</accession>
<name>A0A015XJQ5_BACFG</name>
<dbReference type="AlphaFoldDB" id="A0A015XJQ5"/>
<dbReference type="PROSITE" id="PS51257">
    <property type="entry name" value="PROKAR_LIPOPROTEIN"/>
    <property type="match status" value="1"/>
</dbReference>
<dbReference type="Gene3D" id="1.25.40.10">
    <property type="entry name" value="Tetratricopeptide repeat domain"/>
    <property type="match status" value="1"/>
</dbReference>
<proteinExistence type="predicted"/>
<evidence type="ECO:0000256" key="1">
    <source>
        <dbReference type="SAM" id="Phobius"/>
    </source>
</evidence>
<organism evidence="2 3">
    <name type="scientific">Bacteroides fragilis str. 3998T(B)3</name>
    <dbReference type="NCBI Taxonomy" id="1339316"/>
    <lineage>
        <taxon>Bacteria</taxon>
        <taxon>Pseudomonadati</taxon>
        <taxon>Bacteroidota</taxon>
        <taxon>Bacteroidia</taxon>
        <taxon>Bacteroidales</taxon>
        <taxon>Bacteroidaceae</taxon>
        <taxon>Bacteroides</taxon>
    </lineage>
</organism>